<gene>
    <name evidence="2" type="ORF">A9K55_004961</name>
</gene>
<protein>
    <submittedName>
        <fullName evidence="2">Uncharacterized protein</fullName>
    </submittedName>
</protein>
<dbReference type="Proteomes" id="UP000323067">
    <property type="component" value="Chromosome v"/>
</dbReference>
<proteinExistence type="predicted"/>
<feature type="region of interest" description="Disordered" evidence="1">
    <location>
        <begin position="1"/>
        <end position="150"/>
    </location>
</feature>
<organism evidence="2 3">
    <name type="scientific">Cordyceps militaris</name>
    <name type="common">Caterpillar fungus</name>
    <name type="synonym">Clavaria militaris</name>
    <dbReference type="NCBI Taxonomy" id="73501"/>
    <lineage>
        <taxon>Eukaryota</taxon>
        <taxon>Fungi</taxon>
        <taxon>Dikarya</taxon>
        <taxon>Ascomycota</taxon>
        <taxon>Pezizomycotina</taxon>
        <taxon>Sordariomycetes</taxon>
        <taxon>Hypocreomycetidae</taxon>
        <taxon>Hypocreales</taxon>
        <taxon>Cordycipitaceae</taxon>
        <taxon>Cordyceps</taxon>
    </lineage>
</organism>
<sequence length="539" mass="56445">MASSNPFRKSVLQPKTADLPLPSLDPIDTTQTHAAPPRTSFREPEPSDADEEPAPAHERKKKLVKKVRVLTPPPLSPDSPEWPEVEPMYRTGEGLVPPPVDYDPFAGSATDESDRDSAATTPYPKTPAGAYASAPQALGAPPGNPFSRTLRDIEDTSNKEELNLQQREEGEVLKAANAGTPALNVDAFKRLLLTGSSAIQGAKAPAAEQGLASLNAEANKIVAAPEGDPKLSLRNSDSDNIQQDHRVVPPLASSKDKKLAPPPPPSSRHGKTIKSDQPKPTQLGPEHHTVSPETKYTSHSRTPSGHDLESPSDEGSSNDSHAHEAAAPSGTKKSAPAPPPRRGHARTDTKTNLSPAASLKPGEDDHEPRSSIDSTHRQERGAHIPAPPPPRRPHATPKQGGGGGGSGSSPSTSSSSSIPQRSAQPETATPSSPPSKGSKSPAAVPPRPPARNPSSVRRLPGGGSGSGSFEKRDSSSAHPPPPPPRRQRGSSSPTRTSSSAEMADARAGLVPPVDSSKGADILADLDALRREVEAMRGTR</sequence>
<dbReference type="VEuPathDB" id="FungiDB:CCM_01372"/>
<name>A0A2H4SQ30_CORMI</name>
<reference evidence="2 3" key="1">
    <citation type="journal article" date="2017" name="BMC Genomics">
        <title>Chromosome level assembly and secondary metabolite potential of the parasitic fungus Cordyceps militaris.</title>
        <authorList>
            <person name="Kramer G.J."/>
            <person name="Nodwell J.R."/>
        </authorList>
    </citation>
    <scope>NUCLEOTIDE SEQUENCE [LARGE SCALE GENOMIC DNA]</scope>
    <source>
        <strain evidence="2 3">ATCC 34164</strain>
    </source>
</reference>
<evidence type="ECO:0000256" key="1">
    <source>
        <dbReference type="SAM" id="MobiDB-lite"/>
    </source>
</evidence>
<dbReference type="EMBL" id="CP023325">
    <property type="protein sequence ID" value="ATY65207.1"/>
    <property type="molecule type" value="Genomic_DNA"/>
</dbReference>
<feature type="compositionally biased region" description="Polar residues" evidence="1">
    <location>
        <begin position="291"/>
        <end position="303"/>
    </location>
</feature>
<dbReference type="OrthoDB" id="428854at2759"/>
<accession>A0A2H4SQ30</accession>
<feature type="compositionally biased region" description="Low complexity" evidence="1">
    <location>
        <begin position="489"/>
        <end position="499"/>
    </location>
</feature>
<feature type="compositionally biased region" description="Polar residues" evidence="1">
    <location>
        <begin position="418"/>
        <end position="429"/>
    </location>
</feature>
<evidence type="ECO:0000313" key="3">
    <source>
        <dbReference type="Proteomes" id="UP000323067"/>
    </source>
</evidence>
<evidence type="ECO:0000313" key="2">
    <source>
        <dbReference type="EMBL" id="ATY65207.1"/>
    </source>
</evidence>
<feature type="compositionally biased region" description="Basic residues" evidence="1">
    <location>
        <begin position="58"/>
        <end position="68"/>
    </location>
</feature>
<dbReference type="AlphaFoldDB" id="A0A2H4SQ30"/>
<feature type="compositionally biased region" description="Low complexity" evidence="1">
    <location>
        <begin position="408"/>
        <end position="417"/>
    </location>
</feature>
<feature type="compositionally biased region" description="Basic and acidic residues" evidence="1">
    <location>
        <begin position="361"/>
        <end position="382"/>
    </location>
</feature>
<feature type="region of interest" description="Disordered" evidence="1">
    <location>
        <begin position="224"/>
        <end position="520"/>
    </location>
</feature>
<dbReference type="VEuPathDB" id="FungiDB:A9K55_004961"/>